<name>A0A409XXW2_9AGAR</name>
<comment type="caution">
    <text evidence="1">The sequence shown here is derived from an EMBL/GenBank/DDBJ whole genome shotgun (WGS) entry which is preliminary data.</text>
</comment>
<reference evidence="1 2" key="1">
    <citation type="journal article" date="2018" name="Evol. Lett.">
        <title>Horizontal gene cluster transfer increased hallucinogenic mushroom diversity.</title>
        <authorList>
            <person name="Reynolds H.T."/>
            <person name="Vijayakumar V."/>
            <person name="Gluck-Thaler E."/>
            <person name="Korotkin H.B."/>
            <person name="Matheny P.B."/>
            <person name="Slot J.C."/>
        </authorList>
    </citation>
    <scope>NUCLEOTIDE SEQUENCE [LARGE SCALE GENOMIC DNA]</scope>
    <source>
        <strain evidence="1 2">SRW20</strain>
    </source>
</reference>
<proteinExistence type="predicted"/>
<organism evidence="1 2">
    <name type="scientific">Gymnopilus dilepis</name>
    <dbReference type="NCBI Taxonomy" id="231916"/>
    <lineage>
        <taxon>Eukaryota</taxon>
        <taxon>Fungi</taxon>
        <taxon>Dikarya</taxon>
        <taxon>Basidiomycota</taxon>
        <taxon>Agaricomycotina</taxon>
        <taxon>Agaricomycetes</taxon>
        <taxon>Agaricomycetidae</taxon>
        <taxon>Agaricales</taxon>
        <taxon>Agaricineae</taxon>
        <taxon>Hymenogastraceae</taxon>
        <taxon>Gymnopilus</taxon>
    </lineage>
</organism>
<evidence type="ECO:0000313" key="1">
    <source>
        <dbReference type="EMBL" id="PPQ95612.1"/>
    </source>
</evidence>
<gene>
    <name evidence="1" type="ORF">CVT26_008641</name>
</gene>
<dbReference type="Proteomes" id="UP000284706">
    <property type="component" value="Unassembled WGS sequence"/>
</dbReference>
<dbReference type="EMBL" id="NHYE01001421">
    <property type="protein sequence ID" value="PPQ95612.1"/>
    <property type="molecule type" value="Genomic_DNA"/>
</dbReference>
<protein>
    <submittedName>
        <fullName evidence="1">Uncharacterized protein</fullName>
    </submittedName>
</protein>
<sequence length="69" mass="7648">MPGEIHSSQHRNALSRLPSLPFFGLSSARSTAIQSMDPLFHMSLVWFLFNLDGSKDLELTRDLVSGSTV</sequence>
<evidence type="ECO:0000313" key="2">
    <source>
        <dbReference type="Proteomes" id="UP000284706"/>
    </source>
</evidence>
<keyword evidence="2" id="KW-1185">Reference proteome</keyword>
<dbReference type="AlphaFoldDB" id="A0A409XXW2"/>
<accession>A0A409XXW2</accession>
<dbReference type="InParanoid" id="A0A409XXW2"/>